<feature type="signal peptide" evidence="2">
    <location>
        <begin position="1"/>
        <end position="19"/>
    </location>
</feature>
<dbReference type="OrthoDB" id="6754473at2759"/>
<feature type="region of interest" description="Disordered" evidence="1">
    <location>
        <begin position="25"/>
        <end position="54"/>
    </location>
</feature>
<dbReference type="Proteomes" id="UP000410492">
    <property type="component" value="Unassembled WGS sequence"/>
</dbReference>
<evidence type="ECO:0000256" key="1">
    <source>
        <dbReference type="SAM" id="MobiDB-lite"/>
    </source>
</evidence>
<dbReference type="EMBL" id="CAACVG010009805">
    <property type="protein sequence ID" value="VEN54253.1"/>
    <property type="molecule type" value="Genomic_DNA"/>
</dbReference>
<keyword evidence="2" id="KW-0732">Signal</keyword>
<accession>A0A653D268</accession>
<reference evidence="3 4" key="1">
    <citation type="submission" date="2019-01" db="EMBL/GenBank/DDBJ databases">
        <authorList>
            <person name="Sayadi A."/>
        </authorList>
    </citation>
    <scope>NUCLEOTIDE SEQUENCE [LARGE SCALE GENOMIC DNA]</scope>
</reference>
<feature type="chain" id="PRO_5024893618" description="Secreted protein" evidence="2">
    <location>
        <begin position="20"/>
        <end position="113"/>
    </location>
</feature>
<proteinExistence type="predicted"/>
<organism evidence="3 4">
    <name type="scientific">Callosobruchus maculatus</name>
    <name type="common">Southern cowpea weevil</name>
    <name type="synonym">Pulse bruchid</name>
    <dbReference type="NCBI Taxonomy" id="64391"/>
    <lineage>
        <taxon>Eukaryota</taxon>
        <taxon>Metazoa</taxon>
        <taxon>Ecdysozoa</taxon>
        <taxon>Arthropoda</taxon>
        <taxon>Hexapoda</taxon>
        <taxon>Insecta</taxon>
        <taxon>Pterygota</taxon>
        <taxon>Neoptera</taxon>
        <taxon>Endopterygota</taxon>
        <taxon>Coleoptera</taxon>
        <taxon>Polyphaga</taxon>
        <taxon>Cucujiformia</taxon>
        <taxon>Chrysomeloidea</taxon>
        <taxon>Chrysomelidae</taxon>
        <taxon>Bruchinae</taxon>
        <taxon>Bruchini</taxon>
        <taxon>Callosobruchus</taxon>
    </lineage>
</organism>
<feature type="compositionally biased region" description="Polar residues" evidence="1">
    <location>
        <begin position="25"/>
        <end position="35"/>
    </location>
</feature>
<evidence type="ECO:0000313" key="4">
    <source>
        <dbReference type="Proteomes" id="UP000410492"/>
    </source>
</evidence>
<protein>
    <recommendedName>
        <fullName evidence="5">Secreted protein</fullName>
    </recommendedName>
</protein>
<name>A0A653D268_CALMS</name>
<keyword evidence="4" id="KW-1185">Reference proteome</keyword>
<evidence type="ECO:0000313" key="3">
    <source>
        <dbReference type="EMBL" id="VEN54253.1"/>
    </source>
</evidence>
<sequence length="113" mass="12277">MYNREILLMFLILLTTSRASPQRALNASWLPSGQRPSPSPSPSSPHLQSTPDRQDLWGATTEGVLGVVQAGGQPTRTPAAEAAASAGNYLGGRSRRESRRSRRKFRVYPVLCG</sequence>
<gene>
    <name evidence="3" type="ORF">CALMAC_LOCUS13780</name>
</gene>
<feature type="region of interest" description="Disordered" evidence="1">
    <location>
        <begin position="70"/>
        <end position="101"/>
    </location>
</feature>
<evidence type="ECO:0008006" key="5">
    <source>
        <dbReference type="Google" id="ProtNLM"/>
    </source>
</evidence>
<dbReference type="AlphaFoldDB" id="A0A653D268"/>
<evidence type="ECO:0000256" key="2">
    <source>
        <dbReference type="SAM" id="SignalP"/>
    </source>
</evidence>